<proteinExistence type="predicted"/>
<sequence length="286" mass="32787">MRFLWLLFIPFFSFSQVVKFRQYREGEIFRYKLTTDTYNNDKYTGTSVAISEHRVVKEGSIWAESIKWLEKASFTSKDTLNLSTAALSVKPYSVSLAPEGRVLLPKLSVPDMVGEITDLNTFYVAIAPALKAQALSENNREFINPELRKGNFADSMTILYGTDCIQVTQRLISTDKQYTIVETKFSPPVVPCLEPLIDTIATSIFDYPNNFQMIRKGNGDKVNLFWGVEEFIIMSKIDNQNGQIVEASMDNRLKLRMRYNASPDLKTYDVEMPVTLRRNLKLELLK</sequence>
<evidence type="ECO:0008006" key="3">
    <source>
        <dbReference type="Google" id="ProtNLM"/>
    </source>
</evidence>
<organism evidence="1 2">
    <name type="scientific">Niabella digestorum</name>
    <dbReference type="NCBI Taxonomy" id="3117701"/>
    <lineage>
        <taxon>Bacteria</taxon>
        <taxon>Pseudomonadati</taxon>
        <taxon>Bacteroidota</taxon>
        <taxon>Chitinophagia</taxon>
        <taxon>Chitinophagales</taxon>
        <taxon>Chitinophagaceae</taxon>
        <taxon>Niabella</taxon>
    </lineage>
</organism>
<protein>
    <recommendedName>
        <fullName evidence="3">DUF3108 domain-containing protein</fullName>
    </recommendedName>
</protein>
<keyword evidence="2" id="KW-1185">Reference proteome</keyword>
<dbReference type="Proteomes" id="UP001357452">
    <property type="component" value="Unassembled WGS sequence"/>
</dbReference>
<accession>A0ABU7REB8</accession>
<reference evidence="1 2" key="1">
    <citation type="submission" date="2024-01" db="EMBL/GenBank/DDBJ databases">
        <title>Niabella digestum sp. nov., isolated from waste digestion system.</title>
        <authorList>
            <person name="Zhang L."/>
        </authorList>
    </citation>
    <scope>NUCLEOTIDE SEQUENCE [LARGE SCALE GENOMIC DNA]</scope>
    <source>
        <strain evidence="1 2">A18</strain>
    </source>
</reference>
<gene>
    <name evidence="1" type="ORF">V2H41_03620</name>
</gene>
<dbReference type="EMBL" id="JAZGLY010000002">
    <property type="protein sequence ID" value="MEE6186353.1"/>
    <property type="molecule type" value="Genomic_DNA"/>
</dbReference>
<evidence type="ECO:0000313" key="1">
    <source>
        <dbReference type="EMBL" id="MEE6186353.1"/>
    </source>
</evidence>
<comment type="caution">
    <text evidence="1">The sequence shown here is derived from an EMBL/GenBank/DDBJ whole genome shotgun (WGS) entry which is preliminary data.</text>
</comment>
<evidence type="ECO:0000313" key="2">
    <source>
        <dbReference type="Proteomes" id="UP001357452"/>
    </source>
</evidence>
<name>A0ABU7REB8_9BACT</name>
<dbReference type="RefSeq" id="WP_330973763.1">
    <property type="nucleotide sequence ID" value="NZ_JAZGLY010000002.1"/>
</dbReference>